<accession>A0A7Y9EPQ2</accession>
<comment type="subcellular location">
    <subcellularLocation>
        <location evidence="1">Cell envelope</location>
    </subcellularLocation>
</comment>
<sequence length="438" mass="47374">MYGSLPPRLRRRVIGGALAASVAVSAAACSGGGEQNSKTLVYWSMWKAGEPQAQVLSAAIDSFTKETGVKVKVEWKGREVAKQLAPTLNTRNVPADLIDSADRFVKSTFEATGQGLDLNPVYERPVPGEEGKSVKDVVDPRYRRYATEDGKAWLLPYEVLATQIWYDGKSLKDVADAPPRTWDELVRLLDGRKAARGGGPLALDADVADYPAYWTYQAVLADMGPGAFAAAATDRTGAKMDDPAFLAAVQKIEKLVKGGYFADGYNGSKFPAMQQKWATGGADFLLMGNWAPKETLTSAPKGFEYRSFPFPAGAAGKPVQSVSLIGFGIPRNARHSDAAQRFIAYFMNKERLSKISTVASNLTTRADIPVPAVQADVKKTLDGAETVPDLDGVKMNQSGWYTKVFQPADTDLVTGKISAAQFVARLKKATVDYWKLNG</sequence>
<keyword evidence="7" id="KW-1185">Reference proteome</keyword>
<comment type="caution">
    <text evidence="6">The sequence shown here is derived from an EMBL/GenBank/DDBJ whole genome shotgun (WGS) entry which is preliminary data.</text>
</comment>
<comment type="similarity">
    <text evidence="2">Belongs to the bacterial solute-binding protein 1 family.</text>
</comment>
<keyword evidence="3" id="KW-0813">Transport</keyword>
<dbReference type="EMBL" id="JACCBA010000001">
    <property type="protein sequence ID" value="NYD51663.1"/>
    <property type="molecule type" value="Genomic_DNA"/>
</dbReference>
<evidence type="ECO:0000256" key="3">
    <source>
        <dbReference type="ARBA" id="ARBA00022448"/>
    </source>
</evidence>
<organism evidence="6 7">
    <name type="scientific">Actinomadura luteofluorescens</name>
    <dbReference type="NCBI Taxonomy" id="46163"/>
    <lineage>
        <taxon>Bacteria</taxon>
        <taxon>Bacillati</taxon>
        <taxon>Actinomycetota</taxon>
        <taxon>Actinomycetes</taxon>
        <taxon>Streptosporangiales</taxon>
        <taxon>Thermomonosporaceae</taxon>
        <taxon>Actinomadura</taxon>
    </lineage>
</organism>
<dbReference type="GO" id="GO:0030313">
    <property type="term" value="C:cell envelope"/>
    <property type="evidence" value="ECO:0007669"/>
    <property type="project" value="UniProtKB-SubCell"/>
</dbReference>
<protein>
    <submittedName>
        <fullName evidence="6">Raffinose/stachyose/melibiose transport system substrate-binding protein</fullName>
    </submittedName>
</protein>
<dbReference type="RefSeq" id="WP_179848014.1">
    <property type="nucleotide sequence ID" value="NZ_JACCBA010000001.1"/>
</dbReference>
<dbReference type="InterPro" id="IPR006059">
    <property type="entry name" value="SBP"/>
</dbReference>
<dbReference type="Gene3D" id="3.40.190.10">
    <property type="entry name" value="Periplasmic binding protein-like II"/>
    <property type="match status" value="1"/>
</dbReference>
<keyword evidence="4 5" id="KW-0732">Signal</keyword>
<dbReference type="Proteomes" id="UP000529783">
    <property type="component" value="Unassembled WGS sequence"/>
</dbReference>
<name>A0A7Y9EPQ2_9ACTN</name>
<evidence type="ECO:0000256" key="2">
    <source>
        <dbReference type="ARBA" id="ARBA00008520"/>
    </source>
</evidence>
<dbReference type="SUPFAM" id="SSF53850">
    <property type="entry name" value="Periplasmic binding protein-like II"/>
    <property type="match status" value="1"/>
</dbReference>
<reference evidence="6 7" key="1">
    <citation type="submission" date="2020-07" db="EMBL/GenBank/DDBJ databases">
        <title>Sequencing the genomes of 1000 actinobacteria strains.</title>
        <authorList>
            <person name="Klenk H.-P."/>
        </authorList>
    </citation>
    <scope>NUCLEOTIDE SEQUENCE [LARGE SCALE GENOMIC DNA]</scope>
    <source>
        <strain evidence="6 7">DSM 40398</strain>
    </source>
</reference>
<evidence type="ECO:0000256" key="4">
    <source>
        <dbReference type="ARBA" id="ARBA00022729"/>
    </source>
</evidence>
<evidence type="ECO:0000313" key="7">
    <source>
        <dbReference type="Proteomes" id="UP000529783"/>
    </source>
</evidence>
<dbReference type="Pfam" id="PF01547">
    <property type="entry name" value="SBP_bac_1"/>
    <property type="match status" value="1"/>
</dbReference>
<dbReference type="PANTHER" id="PTHR43649">
    <property type="entry name" value="ARABINOSE-BINDING PROTEIN-RELATED"/>
    <property type="match status" value="1"/>
</dbReference>
<dbReference type="PANTHER" id="PTHR43649:SF31">
    <property type="entry name" value="SN-GLYCEROL-3-PHOSPHATE-BINDING PERIPLASMIC PROTEIN UGPB"/>
    <property type="match status" value="1"/>
</dbReference>
<gene>
    <name evidence="6" type="ORF">BJY14_007646</name>
</gene>
<feature type="chain" id="PRO_5038908169" evidence="5">
    <location>
        <begin position="20"/>
        <end position="438"/>
    </location>
</feature>
<dbReference type="AlphaFoldDB" id="A0A7Y9EPQ2"/>
<evidence type="ECO:0000313" key="6">
    <source>
        <dbReference type="EMBL" id="NYD51663.1"/>
    </source>
</evidence>
<feature type="signal peptide" evidence="5">
    <location>
        <begin position="1"/>
        <end position="19"/>
    </location>
</feature>
<dbReference type="InterPro" id="IPR050490">
    <property type="entry name" value="Bact_solute-bd_prot1"/>
</dbReference>
<evidence type="ECO:0000256" key="1">
    <source>
        <dbReference type="ARBA" id="ARBA00004196"/>
    </source>
</evidence>
<proteinExistence type="inferred from homology"/>
<evidence type="ECO:0000256" key="5">
    <source>
        <dbReference type="SAM" id="SignalP"/>
    </source>
</evidence>